<dbReference type="STRING" id="1254432.SCE1572_47615"/>
<dbReference type="Proteomes" id="UP000014803">
    <property type="component" value="Chromosome"/>
</dbReference>
<dbReference type="HOGENOM" id="CLU_3276783_0_0_7"/>
<protein>
    <submittedName>
        <fullName evidence="1">Uncharacterized protein</fullName>
    </submittedName>
</protein>
<organism evidence="1 2">
    <name type="scientific">Sorangium cellulosum So0157-2</name>
    <dbReference type="NCBI Taxonomy" id="1254432"/>
    <lineage>
        <taxon>Bacteria</taxon>
        <taxon>Pseudomonadati</taxon>
        <taxon>Myxococcota</taxon>
        <taxon>Polyangia</taxon>
        <taxon>Polyangiales</taxon>
        <taxon>Polyangiaceae</taxon>
        <taxon>Sorangium</taxon>
    </lineage>
</organism>
<dbReference type="KEGG" id="scu:SCE1572_47615"/>
<gene>
    <name evidence="1" type="ORF">SCE1572_47615</name>
</gene>
<name>S4YAZ9_SORCE</name>
<reference evidence="1 2" key="1">
    <citation type="journal article" date="2013" name="Sci. Rep.">
        <title>Extraordinary expansion of a Sorangium cellulosum genome from an alkaline milieu.</title>
        <authorList>
            <person name="Han K."/>
            <person name="Li Z.F."/>
            <person name="Peng R."/>
            <person name="Zhu L.P."/>
            <person name="Zhou T."/>
            <person name="Wang L.G."/>
            <person name="Li S.G."/>
            <person name="Zhang X.B."/>
            <person name="Hu W."/>
            <person name="Wu Z.H."/>
            <person name="Qin N."/>
            <person name="Li Y.Z."/>
        </authorList>
    </citation>
    <scope>NUCLEOTIDE SEQUENCE [LARGE SCALE GENOMIC DNA]</scope>
    <source>
        <strain evidence="1 2">So0157-2</strain>
    </source>
</reference>
<proteinExistence type="predicted"/>
<dbReference type="EMBL" id="CP003969">
    <property type="protein sequence ID" value="AGP41491.1"/>
    <property type="molecule type" value="Genomic_DNA"/>
</dbReference>
<evidence type="ECO:0000313" key="1">
    <source>
        <dbReference type="EMBL" id="AGP41491.1"/>
    </source>
</evidence>
<evidence type="ECO:0000313" key="2">
    <source>
        <dbReference type="Proteomes" id="UP000014803"/>
    </source>
</evidence>
<accession>S4YAZ9</accession>
<sequence length="41" mass="4301">MEKMPSARSMLATLVGCTRIEDSAQSAAPVIWDSASSEGES</sequence>
<dbReference type="AlphaFoldDB" id="S4YAZ9"/>